<dbReference type="SUPFAM" id="SSF51735">
    <property type="entry name" value="NAD(P)-binding Rossmann-fold domains"/>
    <property type="match status" value="1"/>
</dbReference>
<protein>
    <submittedName>
        <fullName evidence="3">Short-chain dehydrogenase/reductase</fullName>
    </submittedName>
</protein>
<dbReference type="Gene3D" id="3.40.50.720">
    <property type="entry name" value="NAD(P)-binding Rossmann-like Domain"/>
    <property type="match status" value="1"/>
</dbReference>
<sequence length="286" mass="29309">MSTLNGKVAVVTGGGRGVGRGISLALAAAGAQVVVNDFFKDSEGAAADRTVDEITAAGGTALANYGDVSTFAGGAAIVDAAVERFGRVDILVMCAGNFGPVPTLDVTEDHWDLTMSVHLKGHFACSQAAARHMVEQGDGGRIITFASRGAFYMTQPAYAAAKAGIMGLTTALAGDLGKHGITANCILPSAGTQLFPGDDPRARTFGGMPASRSLDPEDIAPIVTYLAGDDAKDITARFFYASGGDICAFAQPLAVHGGSNTYLRKDGRWTPEELGELLPGVLGVGQ</sequence>
<dbReference type="AlphaFoldDB" id="A0A917XPD4"/>
<reference evidence="3" key="1">
    <citation type="journal article" date="2014" name="Int. J. Syst. Evol. Microbiol.">
        <title>Complete genome sequence of Corynebacterium casei LMG S-19264T (=DSM 44701T), isolated from a smear-ripened cheese.</title>
        <authorList>
            <consortium name="US DOE Joint Genome Institute (JGI-PGF)"/>
            <person name="Walter F."/>
            <person name="Albersmeier A."/>
            <person name="Kalinowski J."/>
            <person name="Ruckert C."/>
        </authorList>
    </citation>
    <scope>NUCLEOTIDE SEQUENCE</scope>
    <source>
        <strain evidence="3">CGMCC 4.7110</strain>
    </source>
</reference>
<comment type="similarity">
    <text evidence="1">Belongs to the short-chain dehydrogenases/reductases (SDR) family.</text>
</comment>
<dbReference type="PRINTS" id="PR00080">
    <property type="entry name" value="SDRFAMILY"/>
</dbReference>
<evidence type="ECO:0000313" key="3">
    <source>
        <dbReference type="EMBL" id="GGN46219.1"/>
    </source>
</evidence>
<dbReference type="InterPro" id="IPR002347">
    <property type="entry name" value="SDR_fam"/>
</dbReference>
<proteinExistence type="inferred from homology"/>
<dbReference type="InterPro" id="IPR051687">
    <property type="entry name" value="Peroxisomal_Beta-Oxidation"/>
</dbReference>
<dbReference type="GO" id="GO:0016491">
    <property type="term" value="F:oxidoreductase activity"/>
    <property type="evidence" value="ECO:0007669"/>
    <property type="project" value="UniProtKB-KW"/>
</dbReference>
<dbReference type="EMBL" id="BMML01000052">
    <property type="protein sequence ID" value="GGN46219.1"/>
    <property type="molecule type" value="Genomic_DNA"/>
</dbReference>
<dbReference type="Pfam" id="PF13561">
    <property type="entry name" value="adh_short_C2"/>
    <property type="match status" value="1"/>
</dbReference>
<accession>A0A917XPD4</accession>
<evidence type="ECO:0000256" key="1">
    <source>
        <dbReference type="ARBA" id="ARBA00006484"/>
    </source>
</evidence>
<evidence type="ECO:0000313" key="4">
    <source>
        <dbReference type="Proteomes" id="UP000653411"/>
    </source>
</evidence>
<keyword evidence="4" id="KW-1185">Reference proteome</keyword>
<dbReference type="PRINTS" id="PR00081">
    <property type="entry name" value="GDHRDH"/>
</dbReference>
<dbReference type="RefSeq" id="WP_189269563.1">
    <property type="nucleotide sequence ID" value="NZ_BMML01000052.1"/>
</dbReference>
<keyword evidence="2" id="KW-0560">Oxidoreductase</keyword>
<dbReference type="InterPro" id="IPR036291">
    <property type="entry name" value="NAD(P)-bd_dom_sf"/>
</dbReference>
<dbReference type="PANTHER" id="PTHR45024">
    <property type="entry name" value="DEHYDROGENASES, SHORT CHAIN"/>
    <property type="match status" value="1"/>
</dbReference>
<evidence type="ECO:0000256" key="2">
    <source>
        <dbReference type="ARBA" id="ARBA00023002"/>
    </source>
</evidence>
<dbReference type="FunFam" id="3.40.50.720:FF:000084">
    <property type="entry name" value="Short-chain dehydrogenase reductase"/>
    <property type="match status" value="1"/>
</dbReference>
<gene>
    <name evidence="3" type="ORF">GCM10011578_098900</name>
</gene>
<comment type="caution">
    <text evidence="3">The sequence shown here is derived from an EMBL/GenBank/DDBJ whole genome shotgun (WGS) entry which is preliminary data.</text>
</comment>
<organism evidence="3 4">
    <name type="scientific">Streptomyces fuscichromogenes</name>
    <dbReference type="NCBI Taxonomy" id="1324013"/>
    <lineage>
        <taxon>Bacteria</taxon>
        <taxon>Bacillati</taxon>
        <taxon>Actinomycetota</taxon>
        <taxon>Actinomycetes</taxon>
        <taxon>Kitasatosporales</taxon>
        <taxon>Streptomycetaceae</taxon>
        <taxon>Streptomyces</taxon>
    </lineage>
</organism>
<name>A0A917XPD4_9ACTN</name>
<dbReference type="PANTHER" id="PTHR45024:SF2">
    <property type="entry name" value="SCP2 DOMAIN-CONTAINING PROTEIN"/>
    <property type="match status" value="1"/>
</dbReference>
<dbReference type="Proteomes" id="UP000653411">
    <property type="component" value="Unassembled WGS sequence"/>
</dbReference>
<reference evidence="3" key="2">
    <citation type="submission" date="2020-09" db="EMBL/GenBank/DDBJ databases">
        <authorList>
            <person name="Sun Q."/>
            <person name="Zhou Y."/>
        </authorList>
    </citation>
    <scope>NUCLEOTIDE SEQUENCE</scope>
    <source>
        <strain evidence="3">CGMCC 4.7110</strain>
    </source>
</reference>